<proteinExistence type="predicted"/>
<comment type="caution">
    <text evidence="4">The sequence shown here is derived from an EMBL/GenBank/DDBJ whole genome shotgun (WGS) entry which is preliminary data.</text>
</comment>
<feature type="domain" description="AAA+ ATPase" evidence="1">
    <location>
        <begin position="120"/>
        <end position="256"/>
    </location>
</feature>
<dbReference type="InterPro" id="IPR003593">
    <property type="entry name" value="AAA+_ATPase"/>
</dbReference>
<dbReference type="Proteomes" id="UP000679371">
    <property type="component" value="Unassembled WGS sequence"/>
</dbReference>
<evidence type="ECO:0000313" key="3">
    <source>
        <dbReference type="EMBL" id="MBS8126264.1"/>
    </source>
</evidence>
<dbReference type="SUPFAM" id="SSF52540">
    <property type="entry name" value="P-loop containing nucleoside triphosphate hydrolases"/>
    <property type="match status" value="1"/>
</dbReference>
<organism evidence="4 6">
    <name type="scientific">Haloferax volcanii</name>
    <name type="common">Halobacterium volcanii</name>
    <dbReference type="NCBI Taxonomy" id="2246"/>
    <lineage>
        <taxon>Archaea</taxon>
        <taxon>Methanobacteriati</taxon>
        <taxon>Methanobacteriota</taxon>
        <taxon>Stenosarchaea group</taxon>
        <taxon>Halobacteria</taxon>
        <taxon>Halobacteriales</taxon>
        <taxon>Haloferacaceae</taxon>
        <taxon>Haloferax</taxon>
    </lineage>
</organism>
<evidence type="ECO:0000313" key="5">
    <source>
        <dbReference type="EMBL" id="MBS8133999.1"/>
    </source>
</evidence>
<name>A0A8T5CUU6_HALVO</name>
<evidence type="ECO:0000313" key="2">
    <source>
        <dbReference type="EMBL" id="MBS8121256.1"/>
    </source>
</evidence>
<dbReference type="Proteomes" id="UP000676028">
    <property type="component" value="Unassembled WGS sequence"/>
</dbReference>
<dbReference type="InterPro" id="IPR027417">
    <property type="entry name" value="P-loop_NTPase"/>
</dbReference>
<evidence type="ECO:0000313" key="4">
    <source>
        <dbReference type="EMBL" id="MBS8130134.1"/>
    </source>
</evidence>
<gene>
    <name evidence="2" type="ORF">JK351_19180</name>
    <name evidence="5" type="ORF">JK352_19145</name>
    <name evidence="4" type="ORF">JK353_19150</name>
    <name evidence="3" type="ORF">JK354_19140</name>
</gene>
<dbReference type="EMBL" id="JAERQU010000043">
    <property type="protein sequence ID" value="MBS8121256.1"/>
    <property type="molecule type" value="Genomic_DNA"/>
</dbReference>
<dbReference type="Gene3D" id="3.40.50.300">
    <property type="entry name" value="P-loop containing nucleotide triphosphate hydrolases"/>
    <property type="match status" value="1"/>
</dbReference>
<evidence type="ECO:0000313" key="6">
    <source>
        <dbReference type="Proteomes" id="UP000678484"/>
    </source>
</evidence>
<dbReference type="GeneID" id="8924075"/>
<dbReference type="EMBL" id="JAERQV010000042">
    <property type="protein sequence ID" value="MBS8126264.1"/>
    <property type="molecule type" value="Genomic_DNA"/>
</dbReference>
<accession>A0A8T5CUU6</accession>
<dbReference type="EMBL" id="JAERQW010000043">
    <property type="protein sequence ID" value="MBS8130134.1"/>
    <property type="molecule type" value="Genomic_DNA"/>
</dbReference>
<sequence>MSGRKQGDSAVYAAAQGREFLRGALRDKSNEYIREFAGMIDDPDVLDFLNRYCSIYEERGKNFLETHVGRHVVRSAATSMADRAYREGNVSQLQGMVGLTNQKRDGSEAIVEAAKRLADEGAIYLVLGPPGAGKTAFALDVARVFGSLTGGTVLANVAWDGADRVTTSSGSMLDAMGSTDGQVLQLIDEAGQSLTSRGAEAAITDEFVKSLKYVRKKEDGDTYAKRGSVLLIGHTRKDTAAEIRRLASGAFVKPTRNDPGRVVFLDSEGGADSFEEAAEFTGVTDTREKYDEHEASHFSVTLDGGDDDQDDSPDPNQIRWESAVATVIKACKPWDEENGMSYPDAAELVIFGDSWVGNRVREWKRGDHRDIVSSPEGDFEWRR</sequence>
<reference evidence="4" key="1">
    <citation type="journal article" date="2021" name="Nat. Microbiol.">
        <title>Cell division in the archaeon Haloferax volcanii relies on two FtsZ proteins with distinct functions in division ring assembly and constriction.</title>
        <authorList>
            <person name="Liao Y."/>
            <person name="Ithurbide S."/>
            <person name="Evenhuis C."/>
            <person name="Loewe J."/>
            <person name="Duggin I.G."/>
        </authorList>
    </citation>
    <scope>NUCLEOTIDE SEQUENCE</scope>
    <source>
        <strain evidence="2">H98</strain>
        <strain evidence="5">ID112 - delta_ftsZ1_delta_ftsZ2</strain>
        <strain evidence="3">ID76 - delta_ftsZ1</strain>
        <strain evidence="4">ID77 - delta_ftsZ2</strain>
    </source>
</reference>
<dbReference type="SMART" id="SM00382">
    <property type="entry name" value="AAA"/>
    <property type="match status" value="1"/>
</dbReference>
<dbReference type="EMBL" id="JAERQX010000043">
    <property type="protein sequence ID" value="MBS8133999.1"/>
    <property type="molecule type" value="Genomic_DNA"/>
</dbReference>
<evidence type="ECO:0000259" key="1">
    <source>
        <dbReference type="SMART" id="SM00382"/>
    </source>
</evidence>
<dbReference type="RefSeq" id="WP_013035542.1">
    <property type="nucleotide sequence ID" value="NZ_JAERQU010000043.1"/>
</dbReference>
<dbReference type="Proteomes" id="UP000678484">
    <property type="component" value="Unassembled WGS sequence"/>
</dbReference>
<dbReference type="AlphaFoldDB" id="A0A8T5CUU6"/>
<protein>
    <submittedName>
        <fullName evidence="4">AAA family ATPase</fullName>
    </submittedName>
</protein>
<dbReference type="Proteomes" id="UP000679789">
    <property type="component" value="Unassembled WGS sequence"/>
</dbReference>